<accession>A0A5C7EVD5</accession>
<dbReference type="EMBL" id="VPFL01000007">
    <property type="protein sequence ID" value="TXF12271.1"/>
    <property type="molecule type" value="Genomic_DNA"/>
</dbReference>
<name>A0A5C7EVD5_9PROT</name>
<reference evidence="3 4" key="1">
    <citation type="submission" date="2019-08" db="EMBL/GenBank/DDBJ databases">
        <title>Pelomicrobium methylotrophicum gen. nov., sp. nov. a moderately thermophilic, facultatively anaerobic, lithoautotrophic and methylotrophic bacterium isolated from a terrestrial mud volcano.</title>
        <authorList>
            <person name="Slobodkina G.B."/>
            <person name="Merkel A.Y."/>
            <person name="Slobodkin A.I."/>
        </authorList>
    </citation>
    <scope>NUCLEOTIDE SEQUENCE [LARGE SCALE GENOMIC DNA]</scope>
    <source>
        <strain evidence="3 4">SM250</strain>
    </source>
</reference>
<feature type="compositionally biased region" description="Basic residues" evidence="1">
    <location>
        <begin position="1"/>
        <end position="11"/>
    </location>
</feature>
<evidence type="ECO:0000313" key="4">
    <source>
        <dbReference type="Proteomes" id="UP000321201"/>
    </source>
</evidence>
<dbReference type="Gene3D" id="1.10.10.10">
    <property type="entry name" value="Winged helix-like DNA-binding domain superfamily/Winged helix DNA-binding domain"/>
    <property type="match status" value="1"/>
</dbReference>
<organism evidence="3 4">
    <name type="scientific">Pelomicrobium methylotrophicum</name>
    <dbReference type="NCBI Taxonomy" id="2602750"/>
    <lineage>
        <taxon>Bacteria</taxon>
        <taxon>Pseudomonadati</taxon>
        <taxon>Pseudomonadota</taxon>
        <taxon>Hydrogenophilia</taxon>
        <taxon>Hydrogenophilia incertae sedis</taxon>
        <taxon>Pelomicrobium</taxon>
    </lineage>
</organism>
<evidence type="ECO:0000256" key="1">
    <source>
        <dbReference type="SAM" id="MobiDB-lite"/>
    </source>
</evidence>
<dbReference type="GO" id="GO:0003700">
    <property type="term" value="F:DNA-binding transcription factor activity"/>
    <property type="evidence" value="ECO:0007669"/>
    <property type="project" value="InterPro"/>
</dbReference>
<protein>
    <submittedName>
        <fullName evidence="3">MarR family transcriptional regulator</fullName>
    </submittedName>
</protein>
<dbReference type="InParanoid" id="A0A5C7EVD5"/>
<feature type="region of interest" description="Disordered" evidence="1">
    <location>
        <begin position="1"/>
        <end position="41"/>
    </location>
</feature>
<dbReference type="Proteomes" id="UP000321201">
    <property type="component" value="Unassembled WGS sequence"/>
</dbReference>
<dbReference type="InterPro" id="IPR036390">
    <property type="entry name" value="WH_DNA-bd_sf"/>
</dbReference>
<dbReference type="FunCoup" id="A0A5C7EVD5">
    <property type="interactions" value="155"/>
</dbReference>
<evidence type="ECO:0000313" key="3">
    <source>
        <dbReference type="EMBL" id="TXF12271.1"/>
    </source>
</evidence>
<evidence type="ECO:0000259" key="2">
    <source>
        <dbReference type="PROSITE" id="PS50995"/>
    </source>
</evidence>
<dbReference type="InterPro" id="IPR036388">
    <property type="entry name" value="WH-like_DNA-bd_sf"/>
</dbReference>
<dbReference type="GO" id="GO:0006950">
    <property type="term" value="P:response to stress"/>
    <property type="evidence" value="ECO:0007669"/>
    <property type="project" value="TreeGrafter"/>
</dbReference>
<dbReference type="SMART" id="SM00347">
    <property type="entry name" value="HTH_MARR"/>
    <property type="match status" value="1"/>
</dbReference>
<dbReference type="PANTHER" id="PTHR33164">
    <property type="entry name" value="TRANSCRIPTIONAL REGULATOR, MARR FAMILY"/>
    <property type="match status" value="1"/>
</dbReference>
<keyword evidence="4" id="KW-1185">Reference proteome</keyword>
<dbReference type="PANTHER" id="PTHR33164:SF89">
    <property type="entry name" value="MARR FAMILY REGULATORY PROTEIN"/>
    <property type="match status" value="1"/>
</dbReference>
<proteinExistence type="predicted"/>
<dbReference type="InterPro" id="IPR039422">
    <property type="entry name" value="MarR/SlyA-like"/>
</dbReference>
<dbReference type="AlphaFoldDB" id="A0A5C7EVD5"/>
<gene>
    <name evidence="3" type="ORF">FR698_07000</name>
</gene>
<dbReference type="Pfam" id="PF01047">
    <property type="entry name" value="MarR"/>
    <property type="match status" value="1"/>
</dbReference>
<dbReference type="SUPFAM" id="SSF46785">
    <property type="entry name" value="Winged helix' DNA-binding domain"/>
    <property type="match status" value="1"/>
</dbReference>
<dbReference type="InterPro" id="IPR000835">
    <property type="entry name" value="HTH_MarR-typ"/>
</dbReference>
<dbReference type="PROSITE" id="PS50995">
    <property type="entry name" value="HTH_MARR_2"/>
    <property type="match status" value="1"/>
</dbReference>
<dbReference type="OrthoDB" id="8911933at2"/>
<sequence>MPSRRPSRKKPGVASPASRSRQPVRRERPSAPRGRRSSHDRRVQEVLRKFRIVFKSSVQHSRWVESHCGVNAPQLWALSELARQPGLRVADLAHLMSLHASTTSNLLDGLEQRGLIERVRDQTDQRVVRLIVTEAGLQFLKNAPAPAMSLLPDALYKLPDKVLEELNRAMTQLVAKLVVKDEQAGYEPINVP</sequence>
<comment type="caution">
    <text evidence="3">The sequence shown here is derived from an EMBL/GenBank/DDBJ whole genome shotgun (WGS) entry which is preliminary data.</text>
</comment>
<feature type="domain" description="HTH marR-type" evidence="2">
    <location>
        <begin position="36"/>
        <end position="175"/>
    </location>
</feature>